<reference evidence="1" key="2">
    <citation type="journal article" date="2022" name="New Phytol.">
        <title>Evolutionary transition to the ectomycorrhizal habit in the genomes of a hyperdiverse lineage of mushroom-forming fungi.</title>
        <authorList>
            <person name="Looney B."/>
            <person name="Miyauchi S."/>
            <person name="Morin E."/>
            <person name="Drula E."/>
            <person name="Courty P.E."/>
            <person name="Kohler A."/>
            <person name="Kuo A."/>
            <person name="LaButti K."/>
            <person name="Pangilinan J."/>
            <person name="Lipzen A."/>
            <person name="Riley R."/>
            <person name="Andreopoulos W."/>
            <person name="He G."/>
            <person name="Johnson J."/>
            <person name="Nolan M."/>
            <person name="Tritt A."/>
            <person name="Barry K.W."/>
            <person name="Grigoriev I.V."/>
            <person name="Nagy L.G."/>
            <person name="Hibbett D."/>
            <person name="Henrissat B."/>
            <person name="Matheny P.B."/>
            <person name="Labbe J."/>
            <person name="Martin F.M."/>
        </authorList>
    </citation>
    <scope>NUCLEOTIDE SEQUENCE</scope>
    <source>
        <strain evidence="1">FP105234-sp</strain>
    </source>
</reference>
<comment type="caution">
    <text evidence="1">The sequence shown here is derived from an EMBL/GenBank/DDBJ whole genome shotgun (WGS) entry which is preliminary data.</text>
</comment>
<proteinExistence type="predicted"/>
<dbReference type="Proteomes" id="UP000814033">
    <property type="component" value="Unassembled WGS sequence"/>
</dbReference>
<dbReference type="EMBL" id="MU275949">
    <property type="protein sequence ID" value="KAI0045545.1"/>
    <property type="molecule type" value="Genomic_DNA"/>
</dbReference>
<gene>
    <name evidence="1" type="ORF">FA95DRAFT_121184</name>
</gene>
<organism evidence="1 2">
    <name type="scientific">Auriscalpium vulgare</name>
    <dbReference type="NCBI Taxonomy" id="40419"/>
    <lineage>
        <taxon>Eukaryota</taxon>
        <taxon>Fungi</taxon>
        <taxon>Dikarya</taxon>
        <taxon>Basidiomycota</taxon>
        <taxon>Agaricomycotina</taxon>
        <taxon>Agaricomycetes</taxon>
        <taxon>Russulales</taxon>
        <taxon>Auriscalpiaceae</taxon>
        <taxon>Auriscalpium</taxon>
    </lineage>
</organism>
<protein>
    <submittedName>
        <fullName evidence="1">Uncharacterized protein</fullName>
    </submittedName>
</protein>
<keyword evidence="2" id="KW-1185">Reference proteome</keyword>
<sequence>MFALPTYLVLLLAATLSTCQSSQTPSSTSARLSSSAPRSSTVSSSSTQFANITTTNANGSTFVSSIPITVAPSSGSASATTTSSAAFPSLAGYPTCVTDCLATSISDVNCTSITDVNCYCVNGSNFPVDLFACVSDVNCVGNLQSAESLAQKFCLIASSSVSLSFPATSSLASSTAPPSSIAAPTSSSPPPSTSAAPNSAVGRSWTGADSASLTVSLLGVMLGAMLL</sequence>
<reference evidence="1" key="1">
    <citation type="submission" date="2021-02" db="EMBL/GenBank/DDBJ databases">
        <authorList>
            <consortium name="DOE Joint Genome Institute"/>
            <person name="Ahrendt S."/>
            <person name="Looney B.P."/>
            <person name="Miyauchi S."/>
            <person name="Morin E."/>
            <person name="Drula E."/>
            <person name="Courty P.E."/>
            <person name="Chicoki N."/>
            <person name="Fauchery L."/>
            <person name="Kohler A."/>
            <person name="Kuo A."/>
            <person name="Labutti K."/>
            <person name="Pangilinan J."/>
            <person name="Lipzen A."/>
            <person name="Riley R."/>
            <person name="Andreopoulos W."/>
            <person name="He G."/>
            <person name="Johnson J."/>
            <person name="Barry K.W."/>
            <person name="Grigoriev I.V."/>
            <person name="Nagy L."/>
            <person name="Hibbett D."/>
            <person name="Henrissat B."/>
            <person name="Matheny P.B."/>
            <person name="Labbe J."/>
            <person name="Martin F."/>
        </authorList>
    </citation>
    <scope>NUCLEOTIDE SEQUENCE</scope>
    <source>
        <strain evidence="1">FP105234-sp</strain>
    </source>
</reference>
<evidence type="ECO:0000313" key="1">
    <source>
        <dbReference type="EMBL" id="KAI0045545.1"/>
    </source>
</evidence>
<accession>A0ACB8RNB7</accession>
<evidence type="ECO:0000313" key="2">
    <source>
        <dbReference type="Proteomes" id="UP000814033"/>
    </source>
</evidence>
<name>A0ACB8RNB7_9AGAM</name>